<organism evidence="7 8">
    <name type="scientific">Furculomyces boomerangus</name>
    <dbReference type="NCBI Taxonomy" id="61424"/>
    <lineage>
        <taxon>Eukaryota</taxon>
        <taxon>Fungi</taxon>
        <taxon>Fungi incertae sedis</taxon>
        <taxon>Zoopagomycota</taxon>
        <taxon>Kickxellomycotina</taxon>
        <taxon>Harpellomycetes</taxon>
        <taxon>Harpellales</taxon>
        <taxon>Harpellaceae</taxon>
        <taxon>Furculomyces</taxon>
    </lineage>
</organism>
<dbReference type="AlphaFoldDB" id="A0A2T9YIC2"/>
<evidence type="ECO:0000256" key="3">
    <source>
        <dbReference type="ARBA" id="ARBA00022801"/>
    </source>
</evidence>
<accession>A0A2T9YIC2</accession>
<dbReference type="GO" id="GO:0046872">
    <property type="term" value="F:metal ion binding"/>
    <property type="evidence" value="ECO:0007669"/>
    <property type="project" value="UniProtKB-KW"/>
</dbReference>
<evidence type="ECO:0000256" key="2">
    <source>
        <dbReference type="ARBA" id="ARBA00022723"/>
    </source>
</evidence>
<evidence type="ECO:0000256" key="5">
    <source>
        <dbReference type="SAM" id="SignalP"/>
    </source>
</evidence>
<dbReference type="Proteomes" id="UP000245699">
    <property type="component" value="Unassembled WGS sequence"/>
</dbReference>
<dbReference type="Gene3D" id="3.40.630.10">
    <property type="entry name" value="Zn peptidases"/>
    <property type="match status" value="1"/>
</dbReference>
<dbReference type="InterPro" id="IPR055438">
    <property type="entry name" value="AstE_AspA_cat"/>
</dbReference>
<dbReference type="InterPro" id="IPR043795">
    <property type="entry name" value="N-alpha-Ac-DABA-like"/>
</dbReference>
<proteinExistence type="predicted"/>
<keyword evidence="4" id="KW-0862">Zinc</keyword>
<keyword evidence="3" id="KW-0378">Hydrolase</keyword>
<feature type="signal peptide" evidence="5">
    <location>
        <begin position="1"/>
        <end position="19"/>
    </location>
</feature>
<dbReference type="InterPro" id="IPR053138">
    <property type="entry name" value="N-alpha-Ac-DABA_deacetylase"/>
</dbReference>
<dbReference type="GO" id="GO:0016811">
    <property type="term" value="F:hydrolase activity, acting on carbon-nitrogen (but not peptide) bonds, in linear amides"/>
    <property type="evidence" value="ECO:0007669"/>
    <property type="project" value="InterPro"/>
</dbReference>
<dbReference type="OrthoDB" id="5588846at2759"/>
<evidence type="ECO:0000313" key="7">
    <source>
        <dbReference type="EMBL" id="PVU92034.1"/>
    </source>
</evidence>
<evidence type="ECO:0000256" key="4">
    <source>
        <dbReference type="ARBA" id="ARBA00022833"/>
    </source>
</evidence>
<protein>
    <recommendedName>
        <fullName evidence="6">Succinylglutamate desuccinylase/Aspartoacylase catalytic domain-containing protein</fullName>
    </recommendedName>
</protein>
<evidence type="ECO:0000256" key="1">
    <source>
        <dbReference type="ARBA" id="ARBA00001947"/>
    </source>
</evidence>
<feature type="chain" id="PRO_5015575829" description="Succinylglutamate desuccinylase/Aspartoacylase catalytic domain-containing protein" evidence="5">
    <location>
        <begin position="20"/>
        <end position="374"/>
    </location>
</feature>
<dbReference type="PANTHER" id="PTHR37326">
    <property type="entry name" value="BLL3975 PROTEIN"/>
    <property type="match status" value="1"/>
</dbReference>
<evidence type="ECO:0000259" key="6">
    <source>
        <dbReference type="Pfam" id="PF24827"/>
    </source>
</evidence>
<comment type="caution">
    <text evidence="7">The sequence shown here is derived from an EMBL/GenBank/DDBJ whole genome shotgun (WGS) entry which is preliminary data.</text>
</comment>
<dbReference type="PANTHER" id="PTHR37326:SF1">
    <property type="entry name" value="BLL3975 PROTEIN"/>
    <property type="match status" value="1"/>
</dbReference>
<feature type="domain" description="Succinylglutamate desuccinylase/Aspartoacylase catalytic" evidence="6">
    <location>
        <begin position="76"/>
        <end position="263"/>
    </location>
</feature>
<keyword evidence="8" id="KW-1185">Reference proteome</keyword>
<comment type="cofactor">
    <cofactor evidence="1">
        <name>Zn(2+)</name>
        <dbReference type="ChEBI" id="CHEBI:29105"/>
    </cofactor>
</comment>
<reference evidence="7 8" key="1">
    <citation type="journal article" date="2018" name="MBio">
        <title>Comparative Genomics Reveals the Core Gene Toolbox for the Fungus-Insect Symbiosis.</title>
        <authorList>
            <person name="Wang Y."/>
            <person name="Stata M."/>
            <person name="Wang W."/>
            <person name="Stajich J.E."/>
            <person name="White M.M."/>
            <person name="Moncalvo J.M."/>
        </authorList>
    </citation>
    <scope>NUCLEOTIDE SEQUENCE [LARGE SCALE GENOMIC DNA]</scope>
    <source>
        <strain evidence="7 8">AUS-77-4</strain>
    </source>
</reference>
<sequence>MVKIVSILSAALFATLANAATVYTGDILSGHKVISNLDVTDIPANAVTKLWLRVTKDVVGQSYHVPIIVARGPTDGNRLLLNSALHGEELNGIRVVQRFFADIDVSKLKGVVVGVPGSNINGMYEGQRYYLNKYDSGSLTNLNREFPGNITNRAAGKKFAATLWSGIYGNNNYTAGVDYHTQSLTTQFPNFVYADLRVPYVYRMTELTGADIIKVDTGESAVGSLEIVLDQFGIPAITYELGAPKRWQKDQIQRGYDFAFRLMTDLNMYPATTDTEKIATYEAQKKKSYYGNEFVSTYSTQGGYVELYTKVNDRVTKDQLVGRLFNVWGDKVEDYYPKFDGVILSIGDNPLHEPGAQIVETIHNSTDPACFNGC</sequence>
<name>A0A2T9YIC2_9FUNG</name>
<keyword evidence="5" id="KW-0732">Signal</keyword>
<gene>
    <name evidence="7" type="ORF">BB559_003863</name>
</gene>
<dbReference type="Pfam" id="PF24827">
    <property type="entry name" value="AstE_AspA_cat"/>
    <property type="match status" value="1"/>
</dbReference>
<keyword evidence="2" id="KW-0479">Metal-binding</keyword>
<dbReference type="PIRSF" id="PIRSF039012">
    <property type="entry name" value="ASP"/>
    <property type="match status" value="1"/>
</dbReference>
<evidence type="ECO:0000313" key="8">
    <source>
        <dbReference type="Proteomes" id="UP000245699"/>
    </source>
</evidence>
<dbReference type="SUPFAM" id="SSF53187">
    <property type="entry name" value="Zn-dependent exopeptidases"/>
    <property type="match status" value="1"/>
</dbReference>
<dbReference type="GO" id="GO:0016788">
    <property type="term" value="F:hydrolase activity, acting on ester bonds"/>
    <property type="evidence" value="ECO:0007669"/>
    <property type="project" value="InterPro"/>
</dbReference>
<dbReference type="CDD" id="cd06251">
    <property type="entry name" value="M14_ASTE_ASPA-like"/>
    <property type="match status" value="1"/>
</dbReference>
<dbReference type="EMBL" id="MBFT01000387">
    <property type="protein sequence ID" value="PVU92034.1"/>
    <property type="molecule type" value="Genomic_DNA"/>
</dbReference>